<dbReference type="EMBL" id="BPLR01017442">
    <property type="protein sequence ID" value="GIY91675.1"/>
    <property type="molecule type" value="Genomic_DNA"/>
</dbReference>
<dbReference type="Proteomes" id="UP001054945">
    <property type="component" value="Unassembled WGS sequence"/>
</dbReference>
<keyword evidence="2" id="KW-1185">Reference proteome</keyword>
<evidence type="ECO:0000313" key="1">
    <source>
        <dbReference type="EMBL" id="GIY91675.1"/>
    </source>
</evidence>
<protein>
    <submittedName>
        <fullName evidence="1">Uncharacterized protein</fullName>
    </submittedName>
</protein>
<evidence type="ECO:0000313" key="2">
    <source>
        <dbReference type="Proteomes" id="UP001054945"/>
    </source>
</evidence>
<comment type="caution">
    <text evidence="1">The sequence shown here is derived from an EMBL/GenBank/DDBJ whole genome shotgun (WGS) entry which is preliminary data.</text>
</comment>
<dbReference type="AlphaFoldDB" id="A0AAV4X9B6"/>
<gene>
    <name evidence="1" type="ORF">CEXT_804301</name>
</gene>
<organism evidence="1 2">
    <name type="scientific">Caerostris extrusa</name>
    <name type="common">Bark spider</name>
    <name type="synonym">Caerostris bankana</name>
    <dbReference type="NCBI Taxonomy" id="172846"/>
    <lineage>
        <taxon>Eukaryota</taxon>
        <taxon>Metazoa</taxon>
        <taxon>Ecdysozoa</taxon>
        <taxon>Arthropoda</taxon>
        <taxon>Chelicerata</taxon>
        <taxon>Arachnida</taxon>
        <taxon>Araneae</taxon>
        <taxon>Araneomorphae</taxon>
        <taxon>Entelegynae</taxon>
        <taxon>Araneoidea</taxon>
        <taxon>Araneidae</taxon>
        <taxon>Caerostris</taxon>
    </lineage>
</organism>
<reference evidence="1 2" key="1">
    <citation type="submission" date="2021-06" db="EMBL/GenBank/DDBJ databases">
        <title>Caerostris extrusa draft genome.</title>
        <authorList>
            <person name="Kono N."/>
            <person name="Arakawa K."/>
        </authorList>
    </citation>
    <scope>NUCLEOTIDE SEQUENCE [LARGE SCALE GENOMIC DNA]</scope>
</reference>
<accession>A0AAV4X9B6</accession>
<proteinExistence type="predicted"/>
<name>A0AAV4X9B6_CAEEX</name>
<sequence>MRLVTAEYSEIVDTNPLSNCPFQADFVARYLFFMTVTAKNPVLPKDDFKNKIIICRASSVRKDIYLFTFTSEILSIPCCKSSLSHSCGRITRLFSSAEINPGGRILNPCKLIDIFTLKVFLKLVGRDKYPWTLI</sequence>